<keyword evidence="2 5" id="KW-0812">Transmembrane</keyword>
<comment type="caution">
    <text evidence="6">The sequence shown here is derived from an EMBL/GenBank/DDBJ whole genome shotgun (WGS) entry which is preliminary data.</text>
</comment>
<feature type="transmembrane region" description="Helical" evidence="5">
    <location>
        <begin position="98"/>
        <end position="122"/>
    </location>
</feature>
<feature type="transmembrane region" description="Helical" evidence="5">
    <location>
        <begin position="6"/>
        <end position="27"/>
    </location>
</feature>
<evidence type="ECO:0000256" key="3">
    <source>
        <dbReference type="ARBA" id="ARBA00022989"/>
    </source>
</evidence>
<dbReference type="GO" id="GO:0016020">
    <property type="term" value="C:membrane"/>
    <property type="evidence" value="ECO:0007669"/>
    <property type="project" value="UniProtKB-SubCell"/>
</dbReference>
<dbReference type="EMBL" id="JASOOE010000015">
    <property type="protein sequence ID" value="MDK7187826.1"/>
    <property type="molecule type" value="Genomic_DNA"/>
</dbReference>
<evidence type="ECO:0000256" key="2">
    <source>
        <dbReference type="ARBA" id="ARBA00022692"/>
    </source>
</evidence>
<comment type="subcellular location">
    <subcellularLocation>
        <location evidence="1">Membrane</location>
        <topology evidence="1">Multi-pass membrane protein</topology>
    </subcellularLocation>
</comment>
<protein>
    <submittedName>
        <fullName evidence="6">LrgB family protein</fullName>
    </submittedName>
</protein>
<dbReference type="PANTHER" id="PTHR30249:SF0">
    <property type="entry name" value="PLASTIDAL GLYCOLATE_GLYCERATE TRANSLOCATOR 1, CHLOROPLASTIC"/>
    <property type="match status" value="1"/>
</dbReference>
<feature type="transmembrane region" description="Helical" evidence="5">
    <location>
        <begin position="67"/>
        <end position="86"/>
    </location>
</feature>
<feature type="transmembrane region" description="Helical" evidence="5">
    <location>
        <begin position="39"/>
        <end position="61"/>
    </location>
</feature>
<sequence length="240" mass="25469">MLTPLLNSPFLNTPLFGITLTVGMFLLGDRLHQRYPIVLFNPLVFSIVGIILLLMTTGITYDHYNQGAQLFSWLITPATVALAIGLEKNFDYLKIYLVPILMGCLSGTLIHTSTVIALAFLLRFNLQMVATVYPKSITTAIAISATDSLGGIVSLTIALVIATGTLGAILGPKLIPLCGIHHEVAQGVMLGTSAHAMGTSQAIKMGQVQGAMSSVALITTGITVILLTPAVNQILCNFFA</sequence>
<evidence type="ECO:0000313" key="7">
    <source>
        <dbReference type="Proteomes" id="UP001229251"/>
    </source>
</evidence>
<keyword evidence="4 5" id="KW-0472">Membrane</keyword>
<evidence type="ECO:0000256" key="1">
    <source>
        <dbReference type="ARBA" id="ARBA00004141"/>
    </source>
</evidence>
<keyword evidence="3 5" id="KW-1133">Transmembrane helix</keyword>
<evidence type="ECO:0000256" key="5">
    <source>
        <dbReference type="SAM" id="Phobius"/>
    </source>
</evidence>
<dbReference type="RefSeq" id="WP_285066262.1">
    <property type="nucleotide sequence ID" value="NZ_JASOOE010000015.1"/>
</dbReference>
<dbReference type="Proteomes" id="UP001229251">
    <property type="component" value="Unassembled WGS sequence"/>
</dbReference>
<evidence type="ECO:0000313" key="6">
    <source>
        <dbReference type="EMBL" id="MDK7187826.1"/>
    </source>
</evidence>
<proteinExistence type="predicted"/>
<accession>A0AAJ1Q782</accession>
<name>A0AAJ1Q782_9LACT</name>
<dbReference type="AlphaFoldDB" id="A0AAJ1Q782"/>
<gene>
    <name evidence="6" type="ORF">QP433_07520</name>
</gene>
<organism evidence="6 7">
    <name type="scientific">Facklamia hominis</name>
    <dbReference type="NCBI Taxonomy" id="178214"/>
    <lineage>
        <taxon>Bacteria</taxon>
        <taxon>Bacillati</taxon>
        <taxon>Bacillota</taxon>
        <taxon>Bacilli</taxon>
        <taxon>Lactobacillales</taxon>
        <taxon>Aerococcaceae</taxon>
        <taxon>Facklamia</taxon>
    </lineage>
</organism>
<reference evidence="6" key="1">
    <citation type="submission" date="2023-05" db="EMBL/GenBank/DDBJ databases">
        <title>Cataloging the Phylogenetic Diversity of Human Bladder Bacteria.</title>
        <authorList>
            <person name="Du J."/>
        </authorList>
    </citation>
    <scope>NUCLEOTIDE SEQUENCE</scope>
    <source>
        <strain evidence="6">UMB1231</strain>
    </source>
</reference>
<evidence type="ECO:0000256" key="4">
    <source>
        <dbReference type="ARBA" id="ARBA00023136"/>
    </source>
</evidence>
<dbReference type="PANTHER" id="PTHR30249">
    <property type="entry name" value="PUTATIVE SEROTONIN TRANSPORTER"/>
    <property type="match status" value="1"/>
</dbReference>
<feature type="transmembrane region" description="Helical" evidence="5">
    <location>
        <begin position="149"/>
        <end position="170"/>
    </location>
</feature>
<dbReference type="Pfam" id="PF04172">
    <property type="entry name" value="LrgB"/>
    <property type="match status" value="1"/>
</dbReference>
<dbReference type="InterPro" id="IPR007300">
    <property type="entry name" value="CidB/LrgB"/>
</dbReference>